<dbReference type="SUPFAM" id="SSF53756">
    <property type="entry name" value="UDP-Glycosyltransferase/glycogen phosphorylase"/>
    <property type="match status" value="1"/>
</dbReference>
<dbReference type="OrthoDB" id="5142720at2"/>
<sequence>MGDGALSDAEHTGPNGRRRVVYVTHHLPWPVDSGGRLREAQLIARLADRFDIDLVAVSKDLDKDRRGIRQACALGVRPRLFAATQAEGVSGPHALRHDSAPARRHLRHRWRRGAGRAAGTEVVHVEGHYLMSLLPRSARRRAILVEHNIESALLRQAVHAVPPPRPELSVTSADAARTRIDERQAWLTARMVVGVTPEDVSAIAEVVGPARARLVPNGADHVLGADERKFRRDPECASQLVFVGNFAYSPSADAAHELIERILPAVRALAGPASLALVGSGPPRWLYEAAARRGGVTVTGTVADVVPWLRGATVVVAPLRIGGGVKVKVLEALALGKAVVTTGIGAQGLRHLPPGSLVLADEPHEYAVAVARLLTDDSERERQESRARLAARRLPTWDSAAERLAACWSEG</sequence>
<comment type="caution">
    <text evidence="1">The sequence shown here is derived from an EMBL/GenBank/DDBJ whole genome shotgun (WGS) entry which is preliminary data.</text>
</comment>
<dbReference type="PANTHER" id="PTHR12526">
    <property type="entry name" value="GLYCOSYLTRANSFERASE"/>
    <property type="match status" value="1"/>
</dbReference>
<dbReference type="Proteomes" id="UP000186883">
    <property type="component" value="Unassembled WGS sequence"/>
</dbReference>
<dbReference type="Gene3D" id="3.40.50.2000">
    <property type="entry name" value="Glycogen Phosphorylase B"/>
    <property type="match status" value="2"/>
</dbReference>
<protein>
    <recommendedName>
        <fullName evidence="5">Glycosyl transferase</fullName>
    </recommendedName>
</protein>
<dbReference type="PANTHER" id="PTHR12526:SF600">
    <property type="entry name" value="GLYCOSYL TRANSFERASE GROUP 1"/>
    <property type="match status" value="1"/>
</dbReference>
<proteinExistence type="predicted"/>
<dbReference type="AlphaFoldDB" id="A0A154M4E3"/>
<evidence type="ECO:0008006" key="5">
    <source>
        <dbReference type="Google" id="ProtNLM"/>
    </source>
</evidence>
<reference evidence="1 3" key="1">
    <citation type="submission" date="2015-12" db="EMBL/GenBank/DDBJ databases">
        <title>Amycolatopsis regifaucium genome sequencing and assembly.</title>
        <authorList>
            <person name="Mayilraj S."/>
        </authorList>
    </citation>
    <scope>NUCLEOTIDE SEQUENCE [LARGE SCALE GENOMIC DNA]</scope>
    <source>
        <strain evidence="1 3">GY080</strain>
    </source>
</reference>
<evidence type="ECO:0000313" key="2">
    <source>
        <dbReference type="EMBL" id="OKA07472.1"/>
    </source>
</evidence>
<evidence type="ECO:0000313" key="1">
    <source>
        <dbReference type="EMBL" id="KZB79290.1"/>
    </source>
</evidence>
<reference evidence="2 4" key="2">
    <citation type="submission" date="2016-11" db="EMBL/GenBank/DDBJ databases">
        <title>Genome sequencing of Amycolatopsis regifaucium.</title>
        <authorList>
            <person name="Mayilraj S."/>
            <person name="Kaur N."/>
        </authorList>
    </citation>
    <scope>NUCLEOTIDE SEQUENCE [LARGE SCALE GENOMIC DNA]</scope>
    <source>
        <strain evidence="2 4">GY080</strain>
    </source>
</reference>
<name>A0A154M4E3_9PSEU</name>
<keyword evidence="4" id="KW-1185">Reference proteome</keyword>
<dbReference type="RefSeq" id="WP_061980943.1">
    <property type="nucleotide sequence ID" value="NZ_FOPQ01000002.1"/>
</dbReference>
<dbReference type="GO" id="GO:0016757">
    <property type="term" value="F:glycosyltransferase activity"/>
    <property type="evidence" value="ECO:0007669"/>
    <property type="project" value="TreeGrafter"/>
</dbReference>
<gene>
    <name evidence="2" type="ORF">ATP06_0216685</name>
    <name evidence="1" type="ORF">AVL48_17000</name>
</gene>
<organism evidence="1 3">
    <name type="scientific">Amycolatopsis regifaucium</name>
    <dbReference type="NCBI Taxonomy" id="546365"/>
    <lineage>
        <taxon>Bacteria</taxon>
        <taxon>Bacillati</taxon>
        <taxon>Actinomycetota</taxon>
        <taxon>Actinomycetes</taxon>
        <taxon>Pseudonocardiales</taxon>
        <taxon>Pseudonocardiaceae</taxon>
        <taxon>Amycolatopsis</taxon>
    </lineage>
</organism>
<dbReference type="EMBL" id="LOBU02000013">
    <property type="protein sequence ID" value="OKA07472.1"/>
    <property type="molecule type" value="Genomic_DNA"/>
</dbReference>
<dbReference type="Pfam" id="PF13692">
    <property type="entry name" value="Glyco_trans_1_4"/>
    <property type="match status" value="1"/>
</dbReference>
<evidence type="ECO:0000313" key="4">
    <source>
        <dbReference type="Proteomes" id="UP000186883"/>
    </source>
</evidence>
<dbReference type="EMBL" id="LQCI01000052">
    <property type="protein sequence ID" value="KZB79290.1"/>
    <property type="molecule type" value="Genomic_DNA"/>
</dbReference>
<accession>A0A154M4E3</accession>
<evidence type="ECO:0000313" key="3">
    <source>
        <dbReference type="Proteomes" id="UP000076321"/>
    </source>
</evidence>
<dbReference type="Proteomes" id="UP000076321">
    <property type="component" value="Unassembled WGS sequence"/>
</dbReference>